<dbReference type="STRING" id="648782.SAMN04488554_2444"/>
<proteinExistence type="predicted"/>
<dbReference type="Proteomes" id="UP000199220">
    <property type="component" value="Unassembled WGS sequence"/>
</dbReference>
<name>A0A1H5KTW3_9MICO</name>
<reference evidence="2" key="1">
    <citation type="submission" date="2016-10" db="EMBL/GenBank/DDBJ databases">
        <authorList>
            <person name="Varghese N."/>
            <person name="Submissions S."/>
        </authorList>
    </citation>
    <scope>NUCLEOTIDE SEQUENCE [LARGE SCALE GENOMIC DNA]</scope>
    <source>
        <strain evidence="2">DSM 21368</strain>
    </source>
</reference>
<gene>
    <name evidence="1" type="ORF">SAMN04488554_2444</name>
</gene>
<sequence length="230" mass="24394">MSATAPMSMPMLARGRHRNPRRGACFMELVSYLAGESWSDAPGCTDEALARLARLVNDLTPDRARSRLAPLIPSVIGLRHLGPGFEDEVALIAAVHALPIASQSRQRGLAVGIGRTVGTFGTYRTAASVEVCHRARRALEDQPALHAWARDFVGTIGAAGHPGSERSSAGTITEIAARGIADACVNDAEDRLRALLEDVIAHARACAGFAVEDAPALEPHHWQGKVRAAS</sequence>
<keyword evidence="2" id="KW-1185">Reference proteome</keyword>
<organism evidence="1 2">
    <name type="scientific">Ruania alba</name>
    <dbReference type="NCBI Taxonomy" id="648782"/>
    <lineage>
        <taxon>Bacteria</taxon>
        <taxon>Bacillati</taxon>
        <taxon>Actinomycetota</taxon>
        <taxon>Actinomycetes</taxon>
        <taxon>Micrococcales</taxon>
        <taxon>Ruaniaceae</taxon>
        <taxon>Ruania</taxon>
    </lineage>
</organism>
<accession>A0A1H5KTW3</accession>
<evidence type="ECO:0000313" key="1">
    <source>
        <dbReference type="EMBL" id="SEE68140.1"/>
    </source>
</evidence>
<evidence type="ECO:0000313" key="2">
    <source>
        <dbReference type="Proteomes" id="UP000199220"/>
    </source>
</evidence>
<protein>
    <submittedName>
        <fullName evidence="1">Uncharacterized protein</fullName>
    </submittedName>
</protein>
<dbReference type="EMBL" id="FNTX01000002">
    <property type="protein sequence ID" value="SEE68140.1"/>
    <property type="molecule type" value="Genomic_DNA"/>
</dbReference>
<dbReference type="OrthoDB" id="7264945at2"/>
<dbReference type="AlphaFoldDB" id="A0A1H5KTW3"/>
<dbReference type="RefSeq" id="WP_139177752.1">
    <property type="nucleotide sequence ID" value="NZ_FNTX01000002.1"/>
</dbReference>